<evidence type="ECO:0000313" key="1">
    <source>
        <dbReference type="EMBL" id="QFS48966.1"/>
    </source>
</evidence>
<evidence type="ECO:0000313" key="2">
    <source>
        <dbReference type="Proteomes" id="UP000326678"/>
    </source>
</evidence>
<gene>
    <name evidence="1" type="ORF">GXM_06460</name>
</gene>
<proteinExistence type="predicted"/>
<dbReference type="AlphaFoldDB" id="A0A5P8W9U8"/>
<accession>A0A5P8W9U8</accession>
<protein>
    <submittedName>
        <fullName evidence="1">Uncharacterized protein</fullName>
    </submittedName>
</protein>
<organism evidence="1 2">
    <name type="scientific">Nostoc sphaeroides CCNUC1</name>
    <dbReference type="NCBI Taxonomy" id="2653204"/>
    <lineage>
        <taxon>Bacteria</taxon>
        <taxon>Bacillati</taxon>
        <taxon>Cyanobacteriota</taxon>
        <taxon>Cyanophyceae</taxon>
        <taxon>Nostocales</taxon>
        <taxon>Nostocaceae</taxon>
        <taxon>Nostoc</taxon>
    </lineage>
</organism>
<dbReference type="Proteomes" id="UP000326678">
    <property type="component" value="Chromosome Gxm1"/>
</dbReference>
<dbReference type="EMBL" id="CP045226">
    <property type="protein sequence ID" value="QFS48966.1"/>
    <property type="molecule type" value="Genomic_DNA"/>
</dbReference>
<reference evidence="1 2" key="1">
    <citation type="submission" date="2019-10" db="EMBL/GenBank/DDBJ databases">
        <title>Genomic and transcriptomic insights into the perfect genentic adaptation of a filamentous nitrogen-fixing cyanobacterium to rice fields.</title>
        <authorList>
            <person name="Chen Z."/>
        </authorList>
    </citation>
    <scope>NUCLEOTIDE SEQUENCE [LARGE SCALE GENOMIC DNA]</scope>
    <source>
        <strain evidence="1">CCNUC1</strain>
    </source>
</reference>
<dbReference type="KEGG" id="nsh:GXM_06460"/>
<sequence>MGIFLPFFTICLSDRSRSSLHRSAEMIRYRKTQSLELNSFFSNFALYQLIWFKAAIDTVLGNSKK</sequence>
<name>A0A5P8W9U8_9NOSO</name>
<keyword evidence="2" id="KW-1185">Reference proteome</keyword>